<dbReference type="PROSITE" id="PS50076">
    <property type="entry name" value="DNAJ_2"/>
    <property type="match status" value="1"/>
</dbReference>
<dbReference type="AlphaFoldDB" id="A0A1B6D2D1"/>
<dbReference type="InterPro" id="IPR036869">
    <property type="entry name" value="J_dom_sf"/>
</dbReference>
<dbReference type="Gene3D" id="1.10.287.110">
    <property type="entry name" value="DnaJ domain"/>
    <property type="match status" value="1"/>
</dbReference>
<dbReference type="InterPro" id="IPR052243">
    <property type="entry name" value="Mito_inner_membrane_organizer"/>
</dbReference>
<dbReference type="Pfam" id="PF11875">
    <property type="entry name" value="DnaJ-like_C11_C"/>
    <property type="match status" value="1"/>
</dbReference>
<proteinExistence type="predicted"/>
<reference evidence="3" key="1">
    <citation type="submission" date="2015-12" db="EMBL/GenBank/DDBJ databases">
        <title>De novo transcriptome assembly of four potential Pierce s Disease insect vectors from Arizona vineyards.</title>
        <authorList>
            <person name="Tassone E.E."/>
        </authorList>
    </citation>
    <scope>NUCLEOTIDE SEQUENCE</scope>
</reference>
<dbReference type="GO" id="GO:0042407">
    <property type="term" value="P:cristae formation"/>
    <property type="evidence" value="ECO:0007669"/>
    <property type="project" value="TreeGrafter"/>
</dbReference>
<protein>
    <recommendedName>
        <fullName evidence="2">J domain-containing protein</fullName>
    </recommendedName>
</protein>
<organism evidence="3">
    <name type="scientific">Clastoptera arizonana</name>
    <name type="common">Arizona spittle bug</name>
    <dbReference type="NCBI Taxonomy" id="38151"/>
    <lineage>
        <taxon>Eukaryota</taxon>
        <taxon>Metazoa</taxon>
        <taxon>Ecdysozoa</taxon>
        <taxon>Arthropoda</taxon>
        <taxon>Hexapoda</taxon>
        <taxon>Insecta</taxon>
        <taxon>Pterygota</taxon>
        <taxon>Neoptera</taxon>
        <taxon>Paraneoptera</taxon>
        <taxon>Hemiptera</taxon>
        <taxon>Auchenorrhyncha</taxon>
        <taxon>Cercopoidea</taxon>
        <taxon>Clastopteridae</taxon>
        <taxon>Clastoptera</taxon>
    </lineage>
</organism>
<dbReference type="SMART" id="SM00271">
    <property type="entry name" value="DnaJ"/>
    <property type="match status" value="1"/>
</dbReference>
<evidence type="ECO:0000256" key="1">
    <source>
        <dbReference type="ARBA" id="ARBA00023186"/>
    </source>
</evidence>
<dbReference type="GO" id="GO:0005739">
    <property type="term" value="C:mitochondrion"/>
    <property type="evidence" value="ECO:0007669"/>
    <property type="project" value="GOC"/>
</dbReference>
<dbReference type="SUPFAM" id="SSF46565">
    <property type="entry name" value="Chaperone J-domain"/>
    <property type="match status" value="1"/>
</dbReference>
<keyword evidence="1" id="KW-0143">Chaperone</keyword>
<name>A0A1B6D2D1_9HEMI</name>
<dbReference type="Pfam" id="PF00226">
    <property type="entry name" value="DnaJ"/>
    <property type="match status" value="1"/>
</dbReference>
<dbReference type="FunFam" id="1.10.287.110:FF:000079">
    <property type="entry name" value="DnaJ subfamily C member"/>
    <property type="match status" value="1"/>
</dbReference>
<dbReference type="PANTHER" id="PTHR44157">
    <property type="entry name" value="DNAJ HOMOLOG SUBFAMILY C MEMBER 11"/>
    <property type="match status" value="1"/>
</dbReference>
<dbReference type="EMBL" id="GEDC01017492">
    <property type="protein sequence ID" value="JAS19806.1"/>
    <property type="molecule type" value="Transcribed_RNA"/>
</dbReference>
<gene>
    <name evidence="3" type="ORF">g.1937</name>
</gene>
<dbReference type="InterPro" id="IPR001623">
    <property type="entry name" value="DnaJ_domain"/>
</dbReference>
<dbReference type="PRINTS" id="PR00625">
    <property type="entry name" value="JDOMAIN"/>
</dbReference>
<sequence>MDEECDEGTGIIEEDYYTFLNISKDAPNDEINNAYRRLSRIYHPDKHLDQSQKKEAELLFNKTKKAYEILSDPHKRAIYDSLGTRGLETEGWEIVQRTKTPQEIREEYERLAREREERRLQQRTNPRGNVTVNINATDIFSQYDEEDEYDYEIGRSPFPVIEVSAMSLTQSIEAPLTLKDTVLIGGYLNTHNGTGTGAVTISEKRLLSDKGWVQVDFSAGNGPIVAIKGFRTLTKRIFGTAEFQLHFGSNSVKAGVESTLAMQLDKSTMGYLTWRGGLTSSMSTSIARDTEYSHFGASILLGVPHSFISLNYTHKIKEHELRLKGALKAGTFGAVIEYSAEKKVSEHSSMSAAVSVGVPTGVTLKIKVTRASQTYLFPIHLCEEVMPSPIFYATVTPIILYTVLKKLVIDPITAEQKERDKEKQKEANKNRMAEKKREATAAVNLMSATFARIRSDEETRKGLVIVKALYGRIAFVNTGESTESANKDEFIDVTIPLQCLVKDSKLVLHEASKSQLPGFFDPCIGEDKALCVQYLFHNHLHETTIGDNEALRIPKQSHRVNQT</sequence>
<dbReference type="CDD" id="cd06257">
    <property type="entry name" value="DnaJ"/>
    <property type="match status" value="1"/>
</dbReference>
<dbReference type="PANTHER" id="PTHR44157:SF1">
    <property type="entry name" value="DNAJ HOMOLOG SUBFAMILY C MEMBER 11"/>
    <property type="match status" value="1"/>
</dbReference>
<evidence type="ECO:0000259" key="2">
    <source>
        <dbReference type="PROSITE" id="PS50076"/>
    </source>
</evidence>
<dbReference type="InterPro" id="IPR024586">
    <property type="entry name" value="DnaJ-like_C11_C"/>
</dbReference>
<dbReference type="Pfam" id="PF22774">
    <property type="entry name" value="DNAJC11_beta-barrel"/>
    <property type="match status" value="1"/>
</dbReference>
<dbReference type="InterPro" id="IPR055225">
    <property type="entry name" value="DNAJC11-like_beta-barrel"/>
</dbReference>
<accession>A0A1B6D2D1</accession>
<feature type="domain" description="J" evidence="2">
    <location>
        <begin position="15"/>
        <end position="83"/>
    </location>
</feature>
<evidence type="ECO:0000313" key="3">
    <source>
        <dbReference type="EMBL" id="JAS19806.1"/>
    </source>
</evidence>